<organism evidence="17 18">
    <name type="scientific">Polaribacter marinus</name>
    <dbReference type="NCBI Taxonomy" id="2916838"/>
    <lineage>
        <taxon>Bacteria</taxon>
        <taxon>Pseudomonadati</taxon>
        <taxon>Bacteroidota</taxon>
        <taxon>Flavobacteriia</taxon>
        <taxon>Flavobacteriales</taxon>
        <taxon>Flavobacteriaceae</taxon>
    </lineage>
</organism>
<keyword evidence="10 14" id="KW-0520">NAD</keyword>
<evidence type="ECO:0000256" key="15">
    <source>
        <dbReference type="SAM" id="MobiDB-lite"/>
    </source>
</evidence>
<evidence type="ECO:0000256" key="3">
    <source>
        <dbReference type="ARBA" id="ARBA00013308"/>
    </source>
</evidence>
<dbReference type="SUPFAM" id="SSF56091">
    <property type="entry name" value="DNA ligase/mRNA capping enzyme, catalytic domain"/>
    <property type="match status" value="1"/>
</dbReference>
<dbReference type="Gene3D" id="2.40.50.140">
    <property type="entry name" value="Nucleic acid-binding proteins"/>
    <property type="match status" value="1"/>
</dbReference>
<keyword evidence="9 14" id="KW-0460">Magnesium</keyword>
<feature type="binding site" evidence="14">
    <location>
        <begin position="31"/>
        <end position="35"/>
    </location>
    <ligand>
        <name>NAD(+)</name>
        <dbReference type="ChEBI" id="CHEBI:57540"/>
    </ligand>
</feature>
<dbReference type="PROSITE" id="PS01056">
    <property type="entry name" value="DNA_LIGASE_N2"/>
    <property type="match status" value="1"/>
</dbReference>
<feature type="binding site" evidence="14">
    <location>
        <begin position="80"/>
        <end position="81"/>
    </location>
    <ligand>
        <name>NAD(+)</name>
        <dbReference type="ChEBI" id="CHEBI:57540"/>
    </ligand>
</feature>
<dbReference type="InterPro" id="IPR003583">
    <property type="entry name" value="Hlx-hairpin-Hlx_DNA-bd_motif"/>
</dbReference>
<comment type="catalytic activity">
    <reaction evidence="12 14">
        <text>NAD(+) + (deoxyribonucleotide)n-3'-hydroxyl + 5'-phospho-(deoxyribonucleotide)m = (deoxyribonucleotide)n+m + AMP + beta-nicotinamide D-nucleotide.</text>
        <dbReference type="EC" id="6.5.1.2"/>
    </reaction>
</comment>
<evidence type="ECO:0000259" key="16">
    <source>
        <dbReference type="PROSITE" id="PS50172"/>
    </source>
</evidence>
<dbReference type="GO" id="GO:0046872">
    <property type="term" value="F:metal ion binding"/>
    <property type="evidence" value="ECO:0007669"/>
    <property type="project" value="UniProtKB-KW"/>
</dbReference>
<keyword evidence="4 14" id="KW-0436">Ligase</keyword>
<feature type="binding site" evidence="14">
    <location>
        <position position="406"/>
    </location>
    <ligand>
        <name>Zn(2+)</name>
        <dbReference type="ChEBI" id="CHEBI:29105"/>
    </ligand>
</feature>
<dbReference type="EC" id="6.5.1.2" evidence="2 14"/>
<comment type="function">
    <text evidence="1 14">DNA ligase that catalyzes the formation of phosphodiester linkages between 5'-phosphoryl and 3'-hydroxyl groups in double-stranded DNA using NAD as a coenzyme and as the energy source for the reaction. It is essential for DNA replication and repair of damaged DNA.</text>
</comment>
<evidence type="ECO:0000256" key="10">
    <source>
        <dbReference type="ARBA" id="ARBA00023027"/>
    </source>
</evidence>
<dbReference type="SMART" id="SM00532">
    <property type="entry name" value="LIGANc"/>
    <property type="match status" value="1"/>
</dbReference>
<gene>
    <name evidence="14 17" type="primary">ligA</name>
    <name evidence="17" type="ORF">MC378_11095</name>
</gene>
<dbReference type="InterPro" id="IPR013840">
    <property type="entry name" value="DNAligase_N"/>
</dbReference>
<feature type="binding site" evidence="14">
    <location>
        <position position="111"/>
    </location>
    <ligand>
        <name>NAD(+)</name>
        <dbReference type="ChEBI" id="CHEBI:57540"/>
    </ligand>
</feature>
<dbReference type="NCBIfam" id="NF005932">
    <property type="entry name" value="PRK07956.1"/>
    <property type="match status" value="1"/>
</dbReference>
<accession>A0A9X1VPA2</accession>
<dbReference type="SUPFAM" id="SSF47781">
    <property type="entry name" value="RuvA domain 2-like"/>
    <property type="match status" value="1"/>
</dbReference>
<proteinExistence type="inferred from homology"/>
<evidence type="ECO:0000256" key="4">
    <source>
        <dbReference type="ARBA" id="ARBA00022598"/>
    </source>
</evidence>
<evidence type="ECO:0000256" key="2">
    <source>
        <dbReference type="ARBA" id="ARBA00012722"/>
    </source>
</evidence>
<keyword evidence="14" id="KW-0464">Manganese</keyword>
<dbReference type="InterPro" id="IPR033136">
    <property type="entry name" value="DNA_ligase_CS"/>
</dbReference>
<dbReference type="Pfam" id="PF03120">
    <property type="entry name" value="OB_DNA_ligase"/>
    <property type="match status" value="1"/>
</dbReference>
<dbReference type="GO" id="GO:0006281">
    <property type="term" value="P:DNA repair"/>
    <property type="evidence" value="ECO:0007669"/>
    <property type="project" value="UniProtKB-KW"/>
</dbReference>
<dbReference type="FunFam" id="2.40.50.140:FF:000012">
    <property type="entry name" value="DNA ligase"/>
    <property type="match status" value="1"/>
</dbReference>
<dbReference type="NCBIfam" id="TIGR00575">
    <property type="entry name" value="dnlj"/>
    <property type="match status" value="1"/>
</dbReference>
<evidence type="ECO:0000256" key="6">
    <source>
        <dbReference type="ARBA" id="ARBA00022723"/>
    </source>
</evidence>
<dbReference type="Gene3D" id="1.10.150.20">
    <property type="entry name" value="5' to 3' exonuclease, C-terminal subdomain"/>
    <property type="match status" value="2"/>
</dbReference>
<dbReference type="GO" id="GO:0006260">
    <property type="term" value="P:DNA replication"/>
    <property type="evidence" value="ECO:0007669"/>
    <property type="project" value="UniProtKB-KW"/>
</dbReference>
<dbReference type="CDD" id="cd00114">
    <property type="entry name" value="LIGANc"/>
    <property type="match status" value="1"/>
</dbReference>
<evidence type="ECO:0000256" key="12">
    <source>
        <dbReference type="ARBA" id="ARBA00034005"/>
    </source>
</evidence>
<dbReference type="Gene3D" id="3.30.470.30">
    <property type="entry name" value="DNA ligase/mRNA capping enzyme"/>
    <property type="match status" value="1"/>
</dbReference>
<dbReference type="GO" id="GO:0003677">
    <property type="term" value="F:DNA binding"/>
    <property type="evidence" value="ECO:0007669"/>
    <property type="project" value="InterPro"/>
</dbReference>
<dbReference type="InterPro" id="IPR004150">
    <property type="entry name" value="NAD_DNA_ligase_OB"/>
</dbReference>
<dbReference type="RefSeq" id="WP_242178836.1">
    <property type="nucleotide sequence ID" value="NZ_JAKQYM010000007.1"/>
</dbReference>
<evidence type="ECO:0000256" key="9">
    <source>
        <dbReference type="ARBA" id="ARBA00022842"/>
    </source>
</evidence>
<dbReference type="InterPro" id="IPR004149">
    <property type="entry name" value="Znf_DNAligase_C4"/>
</dbReference>
<feature type="binding site" evidence="14">
    <location>
        <position position="285"/>
    </location>
    <ligand>
        <name>NAD(+)</name>
        <dbReference type="ChEBI" id="CHEBI:57540"/>
    </ligand>
</feature>
<dbReference type="SUPFAM" id="SSF52113">
    <property type="entry name" value="BRCT domain"/>
    <property type="match status" value="1"/>
</dbReference>
<evidence type="ECO:0000256" key="14">
    <source>
        <dbReference type="HAMAP-Rule" id="MF_01588"/>
    </source>
</evidence>
<dbReference type="FunFam" id="1.10.150.20:FF:000006">
    <property type="entry name" value="DNA ligase"/>
    <property type="match status" value="1"/>
</dbReference>
<dbReference type="GO" id="GO:0005829">
    <property type="term" value="C:cytosol"/>
    <property type="evidence" value="ECO:0007669"/>
    <property type="project" value="TreeGrafter"/>
</dbReference>
<feature type="domain" description="BRCT" evidence="16">
    <location>
        <begin position="587"/>
        <end position="665"/>
    </location>
</feature>
<dbReference type="Pfam" id="PF01653">
    <property type="entry name" value="DNA_ligase_aden"/>
    <property type="match status" value="1"/>
</dbReference>
<dbReference type="FunFam" id="1.10.150.20:FF:000007">
    <property type="entry name" value="DNA ligase"/>
    <property type="match status" value="1"/>
</dbReference>
<dbReference type="Gene3D" id="3.40.50.10190">
    <property type="entry name" value="BRCT domain"/>
    <property type="match status" value="1"/>
</dbReference>
<dbReference type="GO" id="GO:0003911">
    <property type="term" value="F:DNA ligase (NAD+) activity"/>
    <property type="evidence" value="ECO:0007669"/>
    <property type="project" value="UniProtKB-UniRule"/>
</dbReference>
<evidence type="ECO:0000256" key="11">
    <source>
        <dbReference type="ARBA" id="ARBA00023204"/>
    </source>
</evidence>
<dbReference type="InterPro" id="IPR013839">
    <property type="entry name" value="DNAligase_adenylation"/>
</dbReference>
<dbReference type="Gene3D" id="6.20.10.30">
    <property type="match status" value="1"/>
</dbReference>
<sequence>MTIQQKIQQLRDELNNHNYNYYVLDNATISDFDFDIKLKELEKLEKENPEFFDANSPTQRVGGEITKNFNTVTHKNRMYSLDNSYSKEDLLDWEKRIQKMLGSTEIEYTCELKYDGASINLTYKNGEFVKAVTRGDGFQGDDVTPNIKTIRSIPLSLKSDFVHNFEMRGEIILPIEGFKKMNEERVENEEEEYRNPRNTASGSLKLQDSSEVAKRPLDCLLYQVVTEERKYKTHFESLKNARKVGFKVPETITLVKSIDEVFEFINHWDQKRHSLPYETDGVVVKVNNLQQQEELGYTAKAPRWAIAYKFKAEQVSTILNKITYQVGRTGAITPVANLEPVQLAGTTVKRASLHNADQIEKLDIREGDTVFVEKGGEIIPKIIAVDLTKRPENSEPTIYATNCPVCNTKLVRTEGDAKHYCPNEFGCAPQITGRIKHFISRKAMDIDGLGGETVDLLRKEGLVKNYADLYDLTVDQVIPLERMAEKSTQNMIEGIQKSKEIPFEKVLFALGIRFVGETVAKKLAKHFKSIDNLMTASFEELIQVDEIGDRIAQSILDFSSDLGNIQLINRLKSVGIQLEVSAESLENQTNKLEGQIFVVSGVFHQLSRNELKKAIEDNGGKVSSSISKKTNFIVAGDNMGPSKLTKAQDLGVEIISEQDFLDKIS</sequence>
<dbReference type="FunFam" id="1.10.287.610:FF:000002">
    <property type="entry name" value="DNA ligase"/>
    <property type="match status" value="1"/>
</dbReference>
<keyword evidence="18" id="KW-1185">Reference proteome</keyword>
<dbReference type="PROSITE" id="PS50172">
    <property type="entry name" value="BRCT"/>
    <property type="match status" value="1"/>
</dbReference>
<dbReference type="CDD" id="cd17748">
    <property type="entry name" value="BRCT_DNA_ligase_like"/>
    <property type="match status" value="1"/>
</dbReference>
<feature type="region of interest" description="Disordered" evidence="15">
    <location>
        <begin position="186"/>
        <end position="207"/>
    </location>
</feature>
<dbReference type="InterPro" id="IPR036420">
    <property type="entry name" value="BRCT_dom_sf"/>
</dbReference>
<dbReference type="InterPro" id="IPR001357">
    <property type="entry name" value="BRCT_dom"/>
</dbReference>
<evidence type="ECO:0000256" key="5">
    <source>
        <dbReference type="ARBA" id="ARBA00022705"/>
    </source>
</evidence>
<evidence type="ECO:0000313" key="17">
    <source>
        <dbReference type="EMBL" id="MCI2229713.1"/>
    </source>
</evidence>
<feature type="binding site" evidence="14">
    <location>
        <position position="309"/>
    </location>
    <ligand>
        <name>NAD(+)</name>
        <dbReference type="ChEBI" id="CHEBI:57540"/>
    </ligand>
</feature>
<dbReference type="InterPro" id="IPR001679">
    <property type="entry name" value="DNA_ligase"/>
</dbReference>
<dbReference type="Pfam" id="PF03119">
    <property type="entry name" value="DNA_ligase_ZBD"/>
    <property type="match status" value="1"/>
</dbReference>
<keyword evidence="8 14" id="KW-0862">Zinc</keyword>
<dbReference type="SUPFAM" id="SSF50249">
    <property type="entry name" value="Nucleic acid-binding proteins"/>
    <property type="match status" value="1"/>
</dbReference>
<protein>
    <recommendedName>
        <fullName evidence="3 14">DNA ligase</fullName>
        <ecNumber evidence="2 14">6.5.1.2</ecNumber>
    </recommendedName>
    <alternativeName>
        <fullName evidence="14">Polydeoxyribonucleotide synthase [NAD(+)]</fullName>
    </alternativeName>
</protein>
<dbReference type="AlphaFoldDB" id="A0A9X1VPA2"/>
<dbReference type="HAMAP" id="MF_01588">
    <property type="entry name" value="DNA_ligase_A"/>
    <property type="match status" value="1"/>
</dbReference>
<dbReference type="PIRSF" id="PIRSF001604">
    <property type="entry name" value="LigA"/>
    <property type="match status" value="1"/>
</dbReference>
<keyword evidence="7 14" id="KW-0227">DNA damage</keyword>
<keyword evidence="6 14" id="KW-0479">Metal-binding</keyword>
<feature type="binding site" evidence="14">
    <location>
        <position position="427"/>
    </location>
    <ligand>
        <name>Zn(2+)</name>
        <dbReference type="ChEBI" id="CHEBI:29105"/>
    </ligand>
</feature>
<dbReference type="FunFam" id="3.30.470.30:FF:000001">
    <property type="entry name" value="DNA ligase"/>
    <property type="match status" value="1"/>
</dbReference>
<name>A0A9X1VPA2_9FLAO</name>
<dbReference type="InterPro" id="IPR012340">
    <property type="entry name" value="NA-bd_OB-fold"/>
</dbReference>
<evidence type="ECO:0000256" key="8">
    <source>
        <dbReference type="ARBA" id="ARBA00022833"/>
    </source>
</evidence>
<evidence type="ECO:0000256" key="7">
    <source>
        <dbReference type="ARBA" id="ARBA00022763"/>
    </source>
</evidence>
<evidence type="ECO:0000313" key="18">
    <source>
        <dbReference type="Proteomes" id="UP001139369"/>
    </source>
</evidence>
<dbReference type="Pfam" id="PF00533">
    <property type="entry name" value="BRCT"/>
    <property type="match status" value="1"/>
</dbReference>
<feature type="binding site" evidence="14">
    <location>
        <position position="170"/>
    </location>
    <ligand>
        <name>NAD(+)</name>
        <dbReference type="ChEBI" id="CHEBI:57540"/>
    </ligand>
</feature>
<dbReference type="EMBL" id="JAKQYM010000007">
    <property type="protein sequence ID" value="MCI2229713.1"/>
    <property type="molecule type" value="Genomic_DNA"/>
</dbReference>
<evidence type="ECO:0000256" key="13">
    <source>
        <dbReference type="ARBA" id="ARBA00060881"/>
    </source>
</evidence>
<dbReference type="InterPro" id="IPR041663">
    <property type="entry name" value="DisA/LigA_HHH"/>
</dbReference>
<comment type="similarity">
    <text evidence="13 14">Belongs to the NAD-dependent DNA ligase family. LigA subfamily.</text>
</comment>
<dbReference type="Pfam" id="PF12826">
    <property type="entry name" value="HHH_2"/>
    <property type="match status" value="1"/>
</dbReference>
<dbReference type="SMART" id="SM00292">
    <property type="entry name" value="BRCT"/>
    <property type="match status" value="1"/>
</dbReference>
<reference evidence="17" key="1">
    <citation type="submission" date="2022-02" db="EMBL/GenBank/DDBJ databases">
        <title>Polaribacter sp. MSW13, isolated from seawater.</title>
        <authorList>
            <person name="Kristyanto S."/>
            <person name="Jung J."/>
            <person name="Jeon C.O."/>
        </authorList>
    </citation>
    <scope>NUCLEOTIDE SEQUENCE</scope>
    <source>
        <strain evidence="17">MSW13</strain>
    </source>
</reference>
<keyword evidence="11 14" id="KW-0234">DNA repair</keyword>
<dbReference type="InterPro" id="IPR010994">
    <property type="entry name" value="RuvA_2-like"/>
</dbReference>
<feature type="active site" description="N6-AMP-lysine intermediate" evidence="14">
    <location>
        <position position="113"/>
    </location>
</feature>
<dbReference type="Proteomes" id="UP001139369">
    <property type="component" value="Unassembled WGS sequence"/>
</dbReference>
<feature type="binding site" evidence="14">
    <location>
        <position position="403"/>
    </location>
    <ligand>
        <name>Zn(2+)</name>
        <dbReference type="ChEBI" id="CHEBI:29105"/>
    </ligand>
</feature>
<dbReference type="PANTHER" id="PTHR23389:SF9">
    <property type="entry name" value="DNA LIGASE"/>
    <property type="match status" value="1"/>
</dbReference>
<dbReference type="Gene3D" id="1.10.287.610">
    <property type="entry name" value="Helix hairpin bin"/>
    <property type="match status" value="1"/>
</dbReference>
<comment type="caution">
    <text evidence="17">The sequence shown here is derived from an EMBL/GenBank/DDBJ whole genome shotgun (WGS) entry which is preliminary data.</text>
</comment>
<comment type="cofactor">
    <cofactor evidence="14">
        <name>Mg(2+)</name>
        <dbReference type="ChEBI" id="CHEBI:18420"/>
    </cofactor>
    <cofactor evidence="14">
        <name>Mn(2+)</name>
        <dbReference type="ChEBI" id="CHEBI:29035"/>
    </cofactor>
</comment>
<feature type="binding site" evidence="14">
    <location>
        <position position="421"/>
    </location>
    <ligand>
        <name>Zn(2+)</name>
        <dbReference type="ChEBI" id="CHEBI:29105"/>
    </ligand>
</feature>
<dbReference type="PANTHER" id="PTHR23389">
    <property type="entry name" value="CHROMOSOME TRANSMISSION FIDELITY FACTOR 18"/>
    <property type="match status" value="1"/>
</dbReference>
<feature type="binding site" evidence="14">
    <location>
        <position position="134"/>
    </location>
    <ligand>
        <name>NAD(+)</name>
        <dbReference type="ChEBI" id="CHEBI:57540"/>
    </ligand>
</feature>
<evidence type="ECO:0000256" key="1">
    <source>
        <dbReference type="ARBA" id="ARBA00004067"/>
    </source>
</evidence>
<dbReference type="SMART" id="SM00278">
    <property type="entry name" value="HhH1"/>
    <property type="match status" value="3"/>
</dbReference>
<keyword evidence="5 14" id="KW-0235">DNA replication</keyword>